<dbReference type="InterPro" id="IPR036291">
    <property type="entry name" value="NAD(P)-bd_dom_sf"/>
</dbReference>
<accession>A0A174LZM7</accession>
<comment type="similarity">
    <text evidence="1">Belongs to the short-chain dehydrogenases/reductases (SDR) family.</text>
</comment>
<name>A0A174LZM7_9FIRM</name>
<dbReference type="EC" id="1.1.1.268" evidence="3"/>
<dbReference type="CDD" id="cd05233">
    <property type="entry name" value="SDR_c"/>
    <property type="match status" value="1"/>
</dbReference>
<organism evidence="3 4">
    <name type="scientific">Dorea longicatena</name>
    <dbReference type="NCBI Taxonomy" id="88431"/>
    <lineage>
        <taxon>Bacteria</taxon>
        <taxon>Bacillati</taxon>
        <taxon>Bacillota</taxon>
        <taxon>Clostridia</taxon>
        <taxon>Lachnospirales</taxon>
        <taxon>Lachnospiraceae</taxon>
        <taxon>Dorea</taxon>
    </lineage>
</organism>
<keyword evidence="2 3" id="KW-0560">Oxidoreductase</keyword>
<dbReference type="PANTHER" id="PTHR44196">
    <property type="entry name" value="DEHYDROGENASE/REDUCTASE SDR FAMILY MEMBER 7B"/>
    <property type="match status" value="1"/>
</dbReference>
<evidence type="ECO:0000313" key="4">
    <source>
        <dbReference type="Proteomes" id="UP000095485"/>
    </source>
</evidence>
<dbReference type="PANTHER" id="PTHR44196:SF1">
    <property type="entry name" value="DEHYDROGENASE_REDUCTASE SDR FAMILY MEMBER 7B"/>
    <property type="match status" value="1"/>
</dbReference>
<dbReference type="GeneID" id="96228151"/>
<dbReference type="GO" id="GO:0050574">
    <property type="term" value="F:2-(R)-hydroxypropyl-CoM dehydrogenase activity"/>
    <property type="evidence" value="ECO:0007669"/>
    <property type="project" value="UniProtKB-EC"/>
</dbReference>
<dbReference type="RefSeq" id="WP_055056829.1">
    <property type="nucleotide sequence ID" value="NZ_CZAY01000005.1"/>
</dbReference>
<dbReference type="EMBL" id="CZAY01000005">
    <property type="protein sequence ID" value="CUP29543.1"/>
    <property type="molecule type" value="Genomic_DNA"/>
</dbReference>
<dbReference type="Proteomes" id="UP000095485">
    <property type="component" value="Unassembled WGS sequence"/>
</dbReference>
<reference evidence="3 4" key="1">
    <citation type="submission" date="2015-09" db="EMBL/GenBank/DDBJ databases">
        <authorList>
            <consortium name="Pathogen Informatics"/>
        </authorList>
    </citation>
    <scope>NUCLEOTIDE SEQUENCE [LARGE SCALE GENOMIC DNA]</scope>
    <source>
        <strain evidence="3 4">2789STDY5834914</strain>
    </source>
</reference>
<evidence type="ECO:0000313" key="3">
    <source>
        <dbReference type="EMBL" id="CUP29543.1"/>
    </source>
</evidence>
<dbReference type="Pfam" id="PF00106">
    <property type="entry name" value="adh_short"/>
    <property type="match status" value="1"/>
</dbReference>
<dbReference type="PRINTS" id="PR00081">
    <property type="entry name" value="GDHRDH"/>
</dbReference>
<dbReference type="Gene3D" id="3.40.50.720">
    <property type="entry name" value="NAD(P)-binding Rossmann-like Domain"/>
    <property type="match status" value="1"/>
</dbReference>
<dbReference type="OrthoDB" id="9775296at2"/>
<protein>
    <submittedName>
        <fullName evidence="3">2-(R)-hydroxypropyl-CoM dehydrogenase</fullName>
        <ecNumber evidence="3">1.1.1.268</ecNumber>
    </submittedName>
</protein>
<gene>
    <name evidence="3" type="primary">xecD</name>
    <name evidence="3" type="ORF">ERS852526_00853</name>
</gene>
<dbReference type="AlphaFoldDB" id="A0A174LZM7"/>
<evidence type="ECO:0000256" key="2">
    <source>
        <dbReference type="ARBA" id="ARBA00023002"/>
    </source>
</evidence>
<sequence length="253" mass="28171">MANIIITGANQGIGYYFTEQALKDGNKVAVLDVETDKLEVLAQAFPKQLLYYNTDVCDEIQINSAVKEIIAAFHFIDIAIHNACLCTFDNECNIDLDIYRQVFNVNYYGGLRLAKSVIPYMQAQKRGKIIFTSSGVGVTGFIGISPYASTKGALESLAKCLNIEYASDGISFHIIHPPLTRTKSASPLPVPKEFMADPQKVGFGIAKHIFSKRFIICHNFSQKFQTLICYLCPIKMGKLMSKMTVRYVNDKKG</sequence>
<dbReference type="GO" id="GO:0016020">
    <property type="term" value="C:membrane"/>
    <property type="evidence" value="ECO:0007669"/>
    <property type="project" value="TreeGrafter"/>
</dbReference>
<dbReference type="SUPFAM" id="SSF51735">
    <property type="entry name" value="NAD(P)-binding Rossmann-fold domains"/>
    <property type="match status" value="1"/>
</dbReference>
<dbReference type="InterPro" id="IPR002347">
    <property type="entry name" value="SDR_fam"/>
</dbReference>
<evidence type="ECO:0000256" key="1">
    <source>
        <dbReference type="ARBA" id="ARBA00006484"/>
    </source>
</evidence>
<proteinExistence type="inferred from homology"/>